<proteinExistence type="predicted"/>
<evidence type="ECO:0000313" key="5">
    <source>
        <dbReference type="EMBL" id="CAL6111907.1"/>
    </source>
</evidence>
<evidence type="ECO:0000313" key="6">
    <source>
        <dbReference type="Proteomes" id="UP001642409"/>
    </source>
</evidence>
<reference evidence="5 6" key="2">
    <citation type="submission" date="2024-07" db="EMBL/GenBank/DDBJ databases">
        <authorList>
            <person name="Akdeniz Z."/>
        </authorList>
    </citation>
    <scope>NUCLEOTIDE SEQUENCE [LARGE SCALE GENOMIC DNA]</scope>
</reference>
<gene>
    <name evidence="4" type="ORF">HINF_LOCUS42830</name>
    <name evidence="5" type="ORF">HINF_LOCUS76779</name>
</gene>
<feature type="region of interest" description="Disordered" evidence="3">
    <location>
        <begin position="1"/>
        <end position="20"/>
    </location>
</feature>
<comment type="caution">
    <text evidence="4">The sequence shown here is derived from an EMBL/GenBank/DDBJ whole genome shotgun (WGS) entry which is preliminary data.</text>
</comment>
<sequence length="433" mass="49581">MYNTQSQQRNNRKQIQKTGGNRDYDLKMTKRFQKIINNGELIINNSRNLYPELKSIEFVQKLNVNRLELYYCRNIDPKLASDTIKELEIYYCLLNNIENLPLKNLEVLKITESEDTELDISVVDKCTQLKELCLRKKDIEIGPIKQLTTLTKLSLESCCLHNIESLNLLVNLQELLLKGNKGIELGPLRNMNKLQLLNLEECDQLNTTTLKYLTNLKKLILNNNPGVDVTPLQNLILLEVLQLEGCGIKDTSELVTLVNLVDLNLANNIKLNITSLQYLKKLTHLNIQDCDIHDIYVVGTLVDLVILNVSGNPIVYLYALQKLNGLQELGISYGFIQDYAIKCKSVDVDFNEFHYKKNNQPTLLELTLATKMKIINAQVSFLQQISKRRFNFESSARITRRQTSQILSVSISNHVKFISSIGQLFGKLCESCQ</sequence>
<evidence type="ECO:0000256" key="2">
    <source>
        <dbReference type="ARBA" id="ARBA00022737"/>
    </source>
</evidence>
<dbReference type="InterPro" id="IPR050836">
    <property type="entry name" value="SDS22/Internalin_LRR"/>
</dbReference>
<dbReference type="EMBL" id="CATOUU010000859">
    <property type="protein sequence ID" value="CAI9955185.1"/>
    <property type="molecule type" value="Genomic_DNA"/>
</dbReference>
<dbReference type="PANTHER" id="PTHR46652">
    <property type="entry name" value="LEUCINE-RICH REPEAT AND IQ DOMAIN-CONTAINING PROTEIN 1-RELATED"/>
    <property type="match status" value="1"/>
</dbReference>
<dbReference type="Proteomes" id="UP001642409">
    <property type="component" value="Unassembled WGS sequence"/>
</dbReference>
<dbReference type="InterPro" id="IPR032675">
    <property type="entry name" value="LRR_dom_sf"/>
</dbReference>
<accession>A0AA86QA66</accession>
<evidence type="ECO:0000313" key="4">
    <source>
        <dbReference type="EMBL" id="CAI9955185.1"/>
    </source>
</evidence>
<keyword evidence="6" id="KW-1185">Reference proteome</keyword>
<dbReference type="SUPFAM" id="SSF52058">
    <property type="entry name" value="L domain-like"/>
    <property type="match status" value="1"/>
</dbReference>
<dbReference type="AlphaFoldDB" id="A0AA86QA66"/>
<protein>
    <submittedName>
        <fullName evidence="4">Leucine-rich repeat domain-containing protein</fullName>
    </submittedName>
    <submittedName>
        <fullName evidence="5">Leucine-rich_repeat domain-containing protein</fullName>
    </submittedName>
</protein>
<evidence type="ECO:0000256" key="3">
    <source>
        <dbReference type="SAM" id="MobiDB-lite"/>
    </source>
</evidence>
<organism evidence="4">
    <name type="scientific">Hexamita inflata</name>
    <dbReference type="NCBI Taxonomy" id="28002"/>
    <lineage>
        <taxon>Eukaryota</taxon>
        <taxon>Metamonada</taxon>
        <taxon>Diplomonadida</taxon>
        <taxon>Hexamitidae</taxon>
        <taxon>Hexamitinae</taxon>
        <taxon>Hexamita</taxon>
    </lineage>
</organism>
<dbReference type="EMBL" id="CAXDID020000725">
    <property type="protein sequence ID" value="CAL6111907.1"/>
    <property type="molecule type" value="Genomic_DNA"/>
</dbReference>
<evidence type="ECO:0000256" key="1">
    <source>
        <dbReference type="ARBA" id="ARBA00022614"/>
    </source>
</evidence>
<dbReference type="PANTHER" id="PTHR46652:SF3">
    <property type="entry name" value="LEUCINE-RICH REPEAT-CONTAINING PROTEIN 9"/>
    <property type="match status" value="1"/>
</dbReference>
<keyword evidence="2" id="KW-0677">Repeat</keyword>
<name>A0AA86QA66_9EUKA</name>
<reference evidence="4" key="1">
    <citation type="submission" date="2023-06" db="EMBL/GenBank/DDBJ databases">
        <authorList>
            <person name="Kurt Z."/>
        </authorList>
    </citation>
    <scope>NUCLEOTIDE SEQUENCE</scope>
</reference>
<dbReference type="Gene3D" id="3.80.10.10">
    <property type="entry name" value="Ribonuclease Inhibitor"/>
    <property type="match status" value="2"/>
</dbReference>
<keyword evidence="1" id="KW-0433">Leucine-rich repeat</keyword>